<reference evidence="1 2" key="1">
    <citation type="journal article" date="2016" name="Nat. Commun.">
        <title>Thousands of microbial genomes shed light on interconnected biogeochemical processes in an aquifer system.</title>
        <authorList>
            <person name="Anantharaman K."/>
            <person name="Brown C.T."/>
            <person name="Hug L.A."/>
            <person name="Sharon I."/>
            <person name="Castelle C.J."/>
            <person name="Probst A.J."/>
            <person name="Thomas B.C."/>
            <person name="Singh A."/>
            <person name="Wilkins M.J."/>
            <person name="Karaoz U."/>
            <person name="Brodie E.L."/>
            <person name="Williams K.H."/>
            <person name="Hubbard S.S."/>
            <person name="Banfield J.F."/>
        </authorList>
    </citation>
    <scope>NUCLEOTIDE SEQUENCE [LARGE SCALE GENOMIC DNA]</scope>
    <source>
        <strain evidence="2">RBG_16_55_9</strain>
    </source>
</reference>
<organism evidence="1 2">
    <name type="scientific">Fraserbacteria sp. (strain RBG_16_55_9)</name>
    <dbReference type="NCBI Taxonomy" id="1817864"/>
    <lineage>
        <taxon>Bacteria</taxon>
        <taxon>Candidatus Fraseribacteriota</taxon>
    </lineage>
</organism>
<name>A0A1F5UXA3_FRAXR</name>
<protein>
    <submittedName>
        <fullName evidence="1">Uncharacterized protein</fullName>
    </submittedName>
</protein>
<evidence type="ECO:0000313" key="2">
    <source>
        <dbReference type="Proteomes" id="UP000179157"/>
    </source>
</evidence>
<comment type="caution">
    <text evidence="1">The sequence shown here is derived from an EMBL/GenBank/DDBJ whole genome shotgun (WGS) entry which is preliminary data.</text>
</comment>
<dbReference type="AlphaFoldDB" id="A0A1F5UXA3"/>
<sequence length="171" mass="18511">MALAGLPLGGQAQPPQYPGDTDTDTIFLELLIQRGALLDVVSHLPMQFVITPEDATQRFKSLGELDALVVALTNYRVEIEVEVKPEAALPSGAFQARVREVLGPVKRVHAQEFTDLPGNGRPLVLFEGGNNAGEQTMAMVELQMDLRALQGSVPESHSIQVIVSLTEENGR</sequence>
<gene>
    <name evidence="1" type="ORF">A2Z21_03890</name>
</gene>
<evidence type="ECO:0000313" key="1">
    <source>
        <dbReference type="EMBL" id="OGF55785.1"/>
    </source>
</evidence>
<accession>A0A1F5UXA3</accession>
<dbReference type="EMBL" id="MFGX01000048">
    <property type="protein sequence ID" value="OGF55785.1"/>
    <property type="molecule type" value="Genomic_DNA"/>
</dbReference>
<proteinExistence type="predicted"/>
<dbReference type="Proteomes" id="UP000179157">
    <property type="component" value="Unassembled WGS sequence"/>
</dbReference>